<reference evidence="1 2" key="1">
    <citation type="submission" date="2018-06" db="EMBL/GenBank/DDBJ databases">
        <authorList>
            <consortium name="Pathogen Informatics"/>
            <person name="Doyle S."/>
        </authorList>
    </citation>
    <scope>NUCLEOTIDE SEQUENCE [LARGE SCALE GENOMIC DNA]</scope>
    <source>
        <strain evidence="1 2">NCTC10476</strain>
    </source>
</reference>
<accession>A0A380QP76</accession>
<keyword evidence="2" id="KW-1185">Reference proteome</keyword>
<dbReference type="AlphaFoldDB" id="A0A380QP76"/>
<gene>
    <name evidence="1" type="ORF">NCTC10476_01764</name>
</gene>
<name>A0A380QP76_YERRU</name>
<evidence type="ECO:0000313" key="1">
    <source>
        <dbReference type="EMBL" id="SUQ00471.1"/>
    </source>
</evidence>
<sequence length="169" mass="20692">MGRLPFPLTDIMVYKLYYQKILGMKVHHPLNLVPFNKKDAEDELEQKFGWQRFQHKHHESRFTRFYEDYWLPRRFGFHKRRAHFSSLILTGQMTREAALERLAQPEMSEHFLEQEFEYVAHKLGITVEELQQLFEQPKKTYRDYKNKRWLIGLGANILRKLGMEKRFFR</sequence>
<protein>
    <submittedName>
        <fullName evidence="1">N-acetyl sugar amidotransferase</fullName>
    </submittedName>
</protein>
<evidence type="ECO:0000313" key="2">
    <source>
        <dbReference type="Proteomes" id="UP000255169"/>
    </source>
</evidence>
<keyword evidence="1" id="KW-0808">Transferase</keyword>
<dbReference type="Proteomes" id="UP000255169">
    <property type="component" value="Unassembled WGS sequence"/>
</dbReference>
<dbReference type="GO" id="GO:0016740">
    <property type="term" value="F:transferase activity"/>
    <property type="evidence" value="ECO:0007669"/>
    <property type="project" value="UniProtKB-KW"/>
</dbReference>
<dbReference type="EMBL" id="UHJG01000001">
    <property type="protein sequence ID" value="SUQ00471.1"/>
    <property type="molecule type" value="Genomic_DNA"/>
</dbReference>
<proteinExistence type="predicted"/>
<organism evidence="1 2">
    <name type="scientific">Yersinia ruckeri</name>
    <dbReference type="NCBI Taxonomy" id="29486"/>
    <lineage>
        <taxon>Bacteria</taxon>
        <taxon>Pseudomonadati</taxon>
        <taxon>Pseudomonadota</taxon>
        <taxon>Gammaproteobacteria</taxon>
        <taxon>Enterobacterales</taxon>
        <taxon>Yersiniaceae</taxon>
        <taxon>Yersinia</taxon>
    </lineage>
</organism>